<evidence type="ECO:0000313" key="3">
    <source>
        <dbReference type="Proteomes" id="UP000256269"/>
    </source>
</evidence>
<sequence>MTTRLDNVVVDAADPAALAGFWSAALGAAITYQDENEVDVGLPGFDLAFVPVPEPKTGQNRVHLDLASASVEDQAAIVDRLLGLGARHVDIGQGDVPWVVLADPAGNEFCVLEPRDEYRGIGPVAAIVVAARDAVGLARFWAEATGRLLTRSGSDWASLAADAGAWLEFVASPAVKTVKNRVHLDVRPSAVDDHAVEVDRLLSAGAGWADLGQGDLPWAVLVDPEENEFCVLRPAG</sequence>
<dbReference type="OrthoDB" id="3212826at2"/>
<dbReference type="InterPro" id="IPR041581">
    <property type="entry name" value="Glyoxalase_6"/>
</dbReference>
<evidence type="ECO:0000313" key="2">
    <source>
        <dbReference type="EMBL" id="REH54996.1"/>
    </source>
</evidence>
<keyword evidence="3" id="KW-1185">Reference proteome</keyword>
<reference evidence="2 3" key="1">
    <citation type="submission" date="2018-08" db="EMBL/GenBank/DDBJ databases">
        <title>Genomic Encyclopedia of Archaeal and Bacterial Type Strains, Phase II (KMG-II): from individual species to whole genera.</title>
        <authorList>
            <person name="Goeker M."/>
        </authorList>
    </citation>
    <scope>NUCLEOTIDE SEQUENCE [LARGE SCALE GENOMIC DNA]</scope>
    <source>
        <strain evidence="2 3">DSM 45791</strain>
    </source>
</reference>
<dbReference type="PANTHER" id="PTHR35908:SF1">
    <property type="entry name" value="CONSERVED PROTEIN"/>
    <property type="match status" value="1"/>
</dbReference>
<name>A0A3E0I900_9PSEU</name>
<accession>A0A3E0I900</accession>
<dbReference type="PROSITE" id="PS51819">
    <property type="entry name" value="VOC"/>
    <property type="match status" value="1"/>
</dbReference>
<dbReference type="Gene3D" id="3.10.180.10">
    <property type="entry name" value="2,3-Dihydroxybiphenyl 1,2-Dioxygenase, domain 1"/>
    <property type="match status" value="2"/>
</dbReference>
<dbReference type="RefSeq" id="WP_116171995.1">
    <property type="nucleotide sequence ID" value="NZ_CP144375.1"/>
</dbReference>
<dbReference type="AlphaFoldDB" id="A0A3E0I900"/>
<gene>
    <name evidence="2" type="ORF">BCF44_10111</name>
</gene>
<comment type="caution">
    <text evidence="2">The sequence shown here is derived from an EMBL/GenBank/DDBJ whole genome shotgun (WGS) entry which is preliminary data.</text>
</comment>
<dbReference type="Pfam" id="PF18029">
    <property type="entry name" value="Glyoxalase_6"/>
    <property type="match status" value="2"/>
</dbReference>
<dbReference type="CDD" id="cd06587">
    <property type="entry name" value="VOC"/>
    <property type="match status" value="1"/>
</dbReference>
<dbReference type="EMBL" id="QUNO01000001">
    <property type="protein sequence ID" value="REH54996.1"/>
    <property type="molecule type" value="Genomic_DNA"/>
</dbReference>
<organism evidence="2 3">
    <name type="scientific">Kutzneria buriramensis</name>
    <dbReference type="NCBI Taxonomy" id="1045776"/>
    <lineage>
        <taxon>Bacteria</taxon>
        <taxon>Bacillati</taxon>
        <taxon>Actinomycetota</taxon>
        <taxon>Actinomycetes</taxon>
        <taxon>Pseudonocardiales</taxon>
        <taxon>Pseudonocardiaceae</taxon>
        <taxon>Kutzneria</taxon>
    </lineage>
</organism>
<evidence type="ECO:0000259" key="1">
    <source>
        <dbReference type="PROSITE" id="PS51819"/>
    </source>
</evidence>
<dbReference type="InterPro" id="IPR037523">
    <property type="entry name" value="VOC_core"/>
</dbReference>
<dbReference type="SUPFAM" id="SSF54593">
    <property type="entry name" value="Glyoxalase/Bleomycin resistance protein/Dihydroxybiphenyl dioxygenase"/>
    <property type="match status" value="2"/>
</dbReference>
<dbReference type="InterPro" id="IPR029068">
    <property type="entry name" value="Glyas_Bleomycin-R_OHBP_Dase"/>
</dbReference>
<protein>
    <recommendedName>
        <fullName evidence="1">VOC domain-containing protein</fullName>
    </recommendedName>
</protein>
<feature type="domain" description="VOC" evidence="1">
    <location>
        <begin position="4"/>
        <end position="114"/>
    </location>
</feature>
<dbReference type="Proteomes" id="UP000256269">
    <property type="component" value="Unassembled WGS sequence"/>
</dbReference>
<proteinExistence type="predicted"/>
<dbReference type="PANTHER" id="PTHR35908">
    <property type="entry name" value="HYPOTHETICAL FUSION PROTEIN"/>
    <property type="match status" value="1"/>
</dbReference>